<dbReference type="RefSeq" id="WP_307165868.1">
    <property type="nucleotide sequence ID" value="NZ_JAUSWV010000002.1"/>
</dbReference>
<proteinExistence type="predicted"/>
<evidence type="ECO:0000313" key="1">
    <source>
        <dbReference type="EMBL" id="MDQ0584013.1"/>
    </source>
</evidence>
<name>A0ABU0NXY1_STRRH</name>
<accession>A0ABU0NXY1</accession>
<sequence length="67" mass="7022">MCSHQLPSASADARTVHLAHIVAAHPEQGWYLMCDGTIAFDDSGELLPDGRSVAPHRVTAGQLAVAA</sequence>
<comment type="caution">
    <text evidence="1">The sequence shown here is derived from an EMBL/GenBank/DDBJ whole genome shotgun (WGS) entry which is preliminary data.</text>
</comment>
<dbReference type="EMBL" id="JAUSWV010000002">
    <property type="protein sequence ID" value="MDQ0584013.1"/>
    <property type="molecule type" value="Genomic_DNA"/>
</dbReference>
<reference evidence="1 2" key="1">
    <citation type="submission" date="2023-07" db="EMBL/GenBank/DDBJ databases">
        <title>Comparative genomics of wheat-associated soil bacteria to identify genetic determinants of phenazine resistance.</title>
        <authorList>
            <person name="Mouncey N."/>
        </authorList>
    </citation>
    <scope>NUCLEOTIDE SEQUENCE [LARGE SCALE GENOMIC DNA]</scope>
    <source>
        <strain evidence="1 2">B2I6</strain>
    </source>
</reference>
<gene>
    <name evidence="1" type="ORF">QF030_006191</name>
</gene>
<keyword evidence="2" id="KW-1185">Reference proteome</keyword>
<dbReference type="Pfam" id="PF19462">
    <property type="entry name" value="DUF5999"/>
    <property type="match status" value="1"/>
</dbReference>
<dbReference type="InterPro" id="IPR046041">
    <property type="entry name" value="DUF5999"/>
</dbReference>
<organism evidence="1 2">
    <name type="scientific">Streptomyces rishiriensis</name>
    <dbReference type="NCBI Taxonomy" id="68264"/>
    <lineage>
        <taxon>Bacteria</taxon>
        <taxon>Bacillati</taxon>
        <taxon>Actinomycetota</taxon>
        <taxon>Actinomycetes</taxon>
        <taxon>Kitasatosporales</taxon>
        <taxon>Streptomycetaceae</taxon>
        <taxon>Streptomyces</taxon>
    </lineage>
</organism>
<evidence type="ECO:0000313" key="2">
    <source>
        <dbReference type="Proteomes" id="UP001230654"/>
    </source>
</evidence>
<dbReference type="Proteomes" id="UP001230654">
    <property type="component" value="Unassembled WGS sequence"/>
</dbReference>
<protein>
    <submittedName>
        <fullName evidence="1">Uncharacterized protein</fullName>
    </submittedName>
</protein>